<organism evidence="1 2">
    <name type="scientific">Mycena albidolilacea</name>
    <dbReference type="NCBI Taxonomy" id="1033008"/>
    <lineage>
        <taxon>Eukaryota</taxon>
        <taxon>Fungi</taxon>
        <taxon>Dikarya</taxon>
        <taxon>Basidiomycota</taxon>
        <taxon>Agaricomycotina</taxon>
        <taxon>Agaricomycetes</taxon>
        <taxon>Agaricomycetidae</taxon>
        <taxon>Agaricales</taxon>
        <taxon>Marasmiineae</taxon>
        <taxon>Mycenaceae</taxon>
        <taxon>Mycena</taxon>
    </lineage>
</organism>
<name>A0AAD7ELG7_9AGAR</name>
<reference evidence="1" key="1">
    <citation type="submission" date="2023-03" db="EMBL/GenBank/DDBJ databases">
        <title>Massive genome expansion in bonnet fungi (Mycena s.s.) driven by repeated elements and novel gene families across ecological guilds.</title>
        <authorList>
            <consortium name="Lawrence Berkeley National Laboratory"/>
            <person name="Harder C.B."/>
            <person name="Miyauchi S."/>
            <person name="Viragh M."/>
            <person name="Kuo A."/>
            <person name="Thoen E."/>
            <person name="Andreopoulos B."/>
            <person name="Lu D."/>
            <person name="Skrede I."/>
            <person name="Drula E."/>
            <person name="Henrissat B."/>
            <person name="Morin E."/>
            <person name="Kohler A."/>
            <person name="Barry K."/>
            <person name="LaButti K."/>
            <person name="Morin E."/>
            <person name="Salamov A."/>
            <person name="Lipzen A."/>
            <person name="Mereny Z."/>
            <person name="Hegedus B."/>
            <person name="Baldrian P."/>
            <person name="Stursova M."/>
            <person name="Weitz H."/>
            <person name="Taylor A."/>
            <person name="Grigoriev I.V."/>
            <person name="Nagy L.G."/>
            <person name="Martin F."/>
            <person name="Kauserud H."/>
        </authorList>
    </citation>
    <scope>NUCLEOTIDE SEQUENCE</scope>
    <source>
        <strain evidence="1">CBHHK002</strain>
    </source>
</reference>
<dbReference type="EMBL" id="JARIHO010000031">
    <property type="protein sequence ID" value="KAJ7336111.1"/>
    <property type="molecule type" value="Genomic_DNA"/>
</dbReference>
<comment type="caution">
    <text evidence="1">The sequence shown here is derived from an EMBL/GenBank/DDBJ whole genome shotgun (WGS) entry which is preliminary data.</text>
</comment>
<dbReference type="Proteomes" id="UP001218218">
    <property type="component" value="Unassembled WGS sequence"/>
</dbReference>
<protein>
    <submittedName>
        <fullName evidence="1">Uncharacterized protein</fullName>
    </submittedName>
</protein>
<sequence length="242" mass="27278">MSGGAQLTSKHDTLHDTFKVTKSLFHHPIVYLLLKLVRVHSRLGDVQAGFPSASVHFPPTPTELTFDSRGTRSTSNYNPVPFNGLTFFLHPSSTRASSFTLLSQRWQFDLHVFLLRRRCVPPSRSTYMHQLIPREYIPPTSTLSTKFVIQLSATPTRCTKAIFPQISQARAEPTCVDPFLFSLRASRPFQPPPFLCYIASFISIQRSLSIPVLVLNAESFYLGRGTQHVPAMWLGAHLSMTF</sequence>
<accession>A0AAD7ELG7</accession>
<keyword evidence="2" id="KW-1185">Reference proteome</keyword>
<evidence type="ECO:0000313" key="1">
    <source>
        <dbReference type="EMBL" id="KAJ7336111.1"/>
    </source>
</evidence>
<gene>
    <name evidence="1" type="ORF">DFH08DRAFT_813357</name>
</gene>
<proteinExistence type="predicted"/>
<dbReference type="AlphaFoldDB" id="A0AAD7ELG7"/>
<evidence type="ECO:0000313" key="2">
    <source>
        <dbReference type="Proteomes" id="UP001218218"/>
    </source>
</evidence>